<evidence type="ECO:0000256" key="7">
    <source>
        <dbReference type="ARBA" id="ARBA00023128"/>
    </source>
</evidence>
<evidence type="ECO:0000256" key="3">
    <source>
        <dbReference type="ARBA" id="ARBA00022679"/>
    </source>
</evidence>
<keyword evidence="6" id="KW-0443">Lipid metabolism</keyword>
<evidence type="ECO:0000256" key="9">
    <source>
        <dbReference type="ARBA" id="ARBA00023315"/>
    </source>
</evidence>
<keyword evidence="9" id="KW-0012">Acyltransferase</keyword>
<dbReference type="InterPro" id="IPR000872">
    <property type="entry name" value="Tafazzin"/>
</dbReference>
<keyword evidence="8" id="KW-0472">Membrane</keyword>
<keyword evidence="4" id="KW-1000">Mitochondrion outer membrane</keyword>
<dbReference type="Pfam" id="PF01553">
    <property type="entry name" value="Acyltransferase"/>
    <property type="match status" value="1"/>
</dbReference>
<dbReference type="GO" id="GO:0005743">
    <property type="term" value="C:mitochondrial inner membrane"/>
    <property type="evidence" value="ECO:0007669"/>
    <property type="project" value="UniProtKB-SubCell"/>
</dbReference>
<evidence type="ECO:0000256" key="4">
    <source>
        <dbReference type="ARBA" id="ARBA00022787"/>
    </source>
</evidence>
<dbReference type="GO" id="GO:0008374">
    <property type="term" value="F:O-acyltransferase activity"/>
    <property type="evidence" value="ECO:0007669"/>
    <property type="project" value="TreeGrafter"/>
</dbReference>
<protein>
    <recommendedName>
        <fullName evidence="12">Tafazzin family protein</fullName>
    </recommendedName>
</protein>
<dbReference type="GO" id="GO:0006644">
    <property type="term" value="P:phospholipid metabolic process"/>
    <property type="evidence" value="ECO:0007669"/>
    <property type="project" value="InterPro"/>
</dbReference>
<dbReference type="GO" id="GO:0005741">
    <property type="term" value="C:mitochondrial outer membrane"/>
    <property type="evidence" value="ECO:0007669"/>
    <property type="project" value="UniProtKB-SubCell"/>
</dbReference>
<organism evidence="14">
    <name type="scientific">Leptocylindrus danicus</name>
    <dbReference type="NCBI Taxonomy" id="163516"/>
    <lineage>
        <taxon>Eukaryota</taxon>
        <taxon>Sar</taxon>
        <taxon>Stramenopiles</taxon>
        <taxon>Ochrophyta</taxon>
        <taxon>Bacillariophyta</taxon>
        <taxon>Coscinodiscophyceae</taxon>
        <taxon>Chaetocerotophycidae</taxon>
        <taxon>Leptocylindrales</taxon>
        <taxon>Leptocylindraceae</taxon>
        <taxon>Leptocylindrus</taxon>
    </lineage>
</organism>
<feature type="domain" description="Phospholipid/glycerol acyltransferase" evidence="13">
    <location>
        <begin position="154"/>
        <end position="295"/>
    </location>
</feature>
<comment type="similarity">
    <text evidence="2 12">Belongs to the taffazin family.</text>
</comment>
<evidence type="ECO:0000256" key="8">
    <source>
        <dbReference type="ARBA" id="ARBA00023136"/>
    </source>
</evidence>
<evidence type="ECO:0000256" key="10">
    <source>
        <dbReference type="ARBA" id="ARBA00024323"/>
    </source>
</evidence>
<dbReference type="CDD" id="cd07989">
    <property type="entry name" value="LPLAT_AGPAT-like"/>
    <property type="match status" value="1"/>
</dbReference>
<sequence>MTVSRRKLMQYAVHSTKVLLPLTIAGALYHRPLPDLSEGEWGGSPWKERKVTENDERNGRMFSPRCQYTGLGPSPRKSETEGTISSLPSTTLMNLITGLGFRISQMIALNVINFVIHVGMNYYNTFTLLKDDHYDFLIQTIRQETNNPGSNKAVITVSNHNSTIDDPVLFGLLLPWDLKLRPMKIRWTLCSQEICFKNPAIAAMFGAGKVLPIRRQGGIDQPLLLEFARKIAGGDWVHVFPEGKTNQGGTLGANYFGTRSREEAANIGRLKWGVGKLIAHSPKEVICVPFYNTGMEGVVPQKETGEIVYVYPMGGNHVQIRVGGRIYFEDLIAEHESIHGPLKKYTTTPTNGSGNGIHMWKSTEEEKLLYSRITKRIEDQLLDLERITSVYKNKR</sequence>
<dbReference type="PANTHER" id="PTHR12497">
    <property type="entry name" value="TAZ PROTEIN TAFAZZIN"/>
    <property type="match status" value="1"/>
</dbReference>
<gene>
    <name evidence="14" type="ORF">LDAN0321_LOCUS4664</name>
</gene>
<dbReference type="InterPro" id="IPR002123">
    <property type="entry name" value="Plipid/glycerol_acylTrfase"/>
</dbReference>
<keyword evidence="5" id="KW-0999">Mitochondrion inner membrane</keyword>
<dbReference type="SUPFAM" id="SSF69593">
    <property type="entry name" value="Glycerol-3-phosphate (1)-acyltransferase"/>
    <property type="match status" value="1"/>
</dbReference>
<name>A0A7S2NY36_9STRA</name>
<dbReference type="EMBL" id="HBGY01007466">
    <property type="protein sequence ID" value="CAD9564797.1"/>
    <property type="molecule type" value="Transcribed_RNA"/>
</dbReference>
<comment type="subcellular location">
    <subcellularLocation>
        <location evidence="1">Mitochondrion inner membrane</location>
        <topology evidence="1">Peripheral membrane protein</topology>
        <orientation evidence="1">Intermembrane side</orientation>
    </subcellularLocation>
    <subcellularLocation>
        <location evidence="10">Mitochondrion outer membrane</location>
        <topology evidence="10">Peripheral membrane protein</topology>
        <orientation evidence="10">Intermembrane side</orientation>
    </subcellularLocation>
</comment>
<dbReference type="AlphaFoldDB" id="A0A7S2NY36"/>
<keyword evidence="3" id="KW-0808">Transferase</keyword>
<dbReference type="PANTHER" id="PTHR12497:SF0">
    <property type="entry name" value="TAFAZZIN"/>
    <property type="match status" value="1"/>
</dbReference>
<evidence type="ECO:0000256" key="6">
    <source>
        <dbReference type="ARBA" id="ARBA00023098"/>
    </source>
</evidence>
<evidence type="ECO:0000259" key="13">
    <source>
        <dbReference type="SMART" id="SM00563"/>
    </source>
</evidence>
<evidence type="ECO:0000313" key="14">
    <source>
        <dbReference type="EMBL" id="CAD9564797.1"/>
    </source>
</evidence>
<keyword evidence="7" id="KW-0496">Mitochondrion</keyword>
<comment type="catalytic activity">
    <reaction evidence="11">
        <text>1'-[1,2-diacyl-sn-glycero-3-phospho],3'-[1-acyl-sn-glycero-3-phospho]-glycerol + a 1,2-diacyl-sn-glycero-3-phosphocholine = a cardiolipin + a 1-acyl-sn-glycero-3-phosphocholine</text>
        <dbReference type="Rhea" id="RHEA:33731"/>
        <dbReference type="ChEBI" id="CHEBI:57643"/>
        <dbReference type="ChEBI" id="CHEBI:58168"/>
        <dbReference type="ChEBI" id="CHEBI:62237"/>
        <dbReference type="ChEBI" id="CHEBI:64743"/>
    </reaction>
    <physiologicalReaction direction="left-to-right" evidence="11">
        <dbReference type="Rhea" id="RHEA:33732"/>
    </physiologicalReaction>
    <physiologicalReaction direction="right-to-left" evidence="11">
        <dbReference type="Rhea" id="RHEA:33733"/>
    </physiologicalReaction>
</comment>
<evidence type="ECO:0000256" key="5">
    <source>
        <dbReference type="ARBA" id="ARBA00022792"/>
    </source>
</evidence>
<evidence type="ECO:0000256" key="12">
    <source>
        <dbReference type="RuleBase" id="RU365062"/>
    </source>
</evidence>
<proteinExistence type="inferred from homology"/>
<dbReference type="SMART" id="SM00563">
    <property type="entry name" value="PlsC"/>
    <property type="match status" value="1"/>
</dbReference>
<evidence type="ECO:0000256" key="11">
    <source>
        <dbReference type="ARBA" id="ARBA00047906"/>
    </source>
</evidence>
<accession>A0A7S2NY36</accession>
<reference evidence="14" key="1">
    <citation type="submission" date="2021-01" db="EMBL/GenBank/DDBJ databases">
        <authorList>
            <person name="Corre E."/>
            <person name="Pelletier E."/>
            <person name="Niang G."/>
            <person name="Scheremetjew M."/>
            <person name="Finn R."/>
            <person name="Kale V."/>
            <person name="Holt S."/>
            <person name="Cochrane G."/>
            <person name="Meng A."/>
            <person name="Brown T."/>
            <person name="Cohen L."/>
        </authorList>
    </citation>
    <scope>NUCLEOTIDE SEQUENCE</scope>
    <source>
        <strain evidence="14">B650</strain>
    </source>
</reference>
<evidence type="ECO:0000256" key="2">
    <source>
        <dbReference type="ARBA" id="ARBA00010524"/>
    </source>
</evidence>
<dbReference type="PRINTS" id="PR00979">
    <property type="entry name" value="TAFAZZIN"/>
</dbReference>
<evidence type="ECO:0000256" key="1">
    <source>
        <dbReference type="ARBA" id="ARBA00004137"/>
    </source>
</evidence>